<accession>A0ABW2HPJ9</accession>
<comment type="caution">
    <text evidence="1">The sequence shown here is derived from an EMBL/GenBank/DDBJ whole genome shotgun (WGS) entry which is preliminary data.</text>
</comment>
<keyword evidence="2" id="KW-1185">Reference proteome</keyword>
<protein>
    <submittedName>
        <fullName evidence="1">Uncharacterized protein</fullName>
    </submittedName>
</protein>
<organism evidence="1 2">
    <name type="scientific">Paractinoplanes rhizophilus</name>
    <dbReference type="NCBI Taxonomy" id="1416877"/>
    <lineage>
        <taxon>Bacteria</taxon>
        <taxon>Bacillati</taxon>
        <taxon>Actinomycetota</taxon>
        <taxon>Actinomycetes</taxon>
        <taxon>Micromonosporales</taxon>
        <taxon>Micromonosporaceae</taxon>
        <taxon>Paractinoplanes</taxon>
    </lineage>
</organism>
<sequence>MIALPPFVPAGSQLTSADLSPATAVTVAGGSGRGMTLRPLALTLVSTVSGSPLLVRRIKVYGFG</sequence>
<name>A0ABW2HPJ9_9ACTN</name>
<dbReference type="RefSeq" id="WP_378965047.1">
    <property type="nucleotide sequence ID" value="NZ_JBHTBJ010000002.1"/>
</dbReference>
<evidence type="ECO:0000313" key="2">
    <source>
        <dbReference type="Proteomes" id="UP001596548"/>
    </source>
</evidence>
<proteinExistence type="predicted"/>
<evidence type="ECO:0000313" key="1">
    <source>
        <dbReference type="EMBL" id="MFC7273440.1"/>
    </source>
</evidence>
<dbReference type="Proteomes" id="UP001596548">
    <property type="component" value="Unassembled WGS sequence"/>
</dbReference>
<reference evidence="2" key="1">
    <citation type="journal article" date="2019" name="Int. J. Syst. Evol. Microbiol.">
        <title>The Global Catalogue of Microorganisms (GCM) 10K type strain sequencing project: providing services to taxonomists for standard genome sequencing and annotation.</title>
        <authorList>
            <consortium name="The Broad Institute Genomics Platform"/>
            <consortium name="The Broad Institute Genome Sequencing Center for Infectious Disease"/>
            <person name="Wu L."/>
            <person name="Ma J."/>
        </authorList>
    </citation>
    <scope>NUCLEOTIDE SEQUENCE [LARGE SCALE GENOMIC DNA]</scope>
    <source>
        <strain evidence="2">XZYJT-10</strain>
    </source>
</reference>
<gene>
    <name evidence="1" type="ORF">ACFQS1_05555</name>
</gene>
<dbReference type="EMBL" id="JBHTBJ010000002">
    <property type="protein sequence ID" value="MFC7273440.1"/>
    <property type="molecule type" value="Genomic_DNA"/>
</dbReference>